<reference evidence="2 3" key="1">
    <citation type="submission" date="2021-02" db="EMBL/GenBank/DDBJ databases">
        <title>De Novo genome assembly of isolated myxobacteria.</title>
        <authorList>
            <person name="Stevens D.C."/>
        </authorList>
    </citation>
    <scope>NUCLEOTIDE SEQUENCE [LARGE SCALE GENOMIC DNA]</scope>
    <source>
        <strain evidence="2 3">SCHIC003</strain>
    </source>
</reference>
<evidence type="ECO:0000313" key="2">
    <source>
        <dbReference type="EMBL" id="QSQ17211.1"/>
    </source>
</evidence>
<keyword evidence="3" id="KW-1185">Reference proteome</keyword>
<feature type="transmembrane region" description="Helical" evidence="1">
    <location>
        <begin position="7"/>
        <end position="29"/>
    </location>
</feature>
<dbReference type="Proteomes" id="UP000663090">
    <property type="component" value="Chromosome"/>
</dbReference>
<sequence length="64" mass="7323">MPGLIHAVAYAVVATGALVIIALCSWLSFVSLRAVLKWSGWWRDFFAFVVTRSRKDRRLLGRMR</sequence>
<gene>
    <name evidence="2" type="ORF">JY572_14615</name>
</gene>
<evidence type="ECO:0000313" key="3">
    <source>
        <dbReference type="Proteomes" id="UP000663090"/>
    </source>
</evidence>
<keyword evidence="1" id="KW-0472">Membrane</keyword>
<keyword evidence="1" id="KW-1133">Transmembrane helix</keyword>
<proteinExistence type="predicted"/>
<accession>A0ABX7NFG1</accession>
<dbReference type="RefSeq" id="WP_206718845.1">
    <property type="nucleotide sequence ID" value="NZ_CP071091.1"/>
</dbReference>
<name>A0ABX7NFG1_9BACT</name>
<organism evidence="2 3">
    <name type="scientific">Myxococcus landrumensis</name>
    <dbReference type="NCBI Taxonomy" id="2813577"/>
    <lineage>
        <taxon>Bacteria</taxon>
        <taxon>Pseudomonadati</taxon>
        <taxon>Myxococcota</taxon>
        <taxon>Myxococcia</taxon>
        <taxon>Myxococcales</taxon>
        <taxon>Cystobacterineae</taxon>
        <taxon>Myxococcaceae</taxon>
        <taxon>Myxococcus</taxon>
    </lineage>
</organism>
<evidence type="ECO:0000256" key="1">
    <source>
        <dbReference type="SAM" id="Phobius"/>
    </source>
</evidence>
<protein>
    <recommendedName>
        <fullName evidence="4">Lipoprotein</fullName>
    </recommendedName>
</protein>
<keyword evidence="1" id="KW-0812">Transmembrane</keyword>
<evidence type="ECO:0008006" key="4">
    <source>
        <dbReference type="Google" id="ProtNLM"/>
    </source>
</evidence>
<dbReference type="EMBL" id="CP071091">
    <property type="protein sequence ID" value="QSQ17211.1"/>
    <property type="molecule type" value="Genomic_DNA"/>
</dbReference>